<sequence length="539" mass="61132">MKASWEAYVQHINICNTLLRVDDCHLHIVRDLVSERVSALSKLNITTIGAINWSGSKIRKHLRNDAFHTWANHTMRGKGVIVYSDLPKANSWVSNRKGLSSSEWTNALKMSSNISAVRAISGRTLSTTRCRHPDCSELETLGHVLGQCPKGELLIKARHHRVRHALATSLKTLNWEIHEEVHCVSSNGSFRRADIIAINGRLKRALVLDTTIRFERNLNQANEVDIEKKSIYEPCLPYLSQKYNVPLKQWSVIGLLFGSRGSITKFTWTYLKELHIPFDYCCFETILRSTMSARERKGRRSTNDRGYSPGKGKLGWTVRRGSCAQLLGDMRTIRVLCMLAALLGPAVTQEAPDKKSLCYTHRKCRDCIRTSGCQWCADSIFTAGSNRCFEAGKIACPAKFIYPKKNPNQFEITEDKQFSSEVLFRPQHVKLKLHVGEIICDAGSSCDINKHKSNESANRASDYPSSPSSTSMDTALEISNIKELNKSLMPIEFPIKKRKLQRKRYPREKFQKVKDFSATKVFHVEDASSSLQKSAIFYF</sequence>
<name>A0ABQ8T5R7_PERAM</name>
<evidence type="ECO:0008006" key="3">
    <source>
        <dbReference type="Google" id="ProtNLM"/>
    </source>
</evidence>
<evidence type="ECO:0000313" key="2">
    <source>
        <dbReference type="Proteomes" id="UP001148838"/>
    </source>
</evidence>
<dbReference type="SUPFAM" id="SSF103575">
    <property type="entry name" value="Plexin repeat"/>
    <property type="match status" value="1"/>
</dbReference>
<evidence type="ECO:0000313" key="1">
    <source>
        <dbReference type="EMBL" id="KAJ4441230.1"/>
    </source>
</evidence>
<protein>
    <recommendedName>
        <fullName evidence="3">Reverse transcriptase</fullName>
    </recommendedName>
</protein>
<gene>
    <name evidence="1" type="ORF">ANN_11081</name>
</gene>
<keyword evidence="2" id="KW-1185">Reference proteome</keyword>
<proteinExistence type="predicted"/>
<organism evidence="1 2">
    <name type="scientific">Periplaneta americana</name>
    <name type="common">American cockroach</name>
    <name type="synonym">Blatta americana</name>
    <dbReference type="NCBI Taxonomy" id="6978"/>
    <lineage>
        <taxon>Eukaryota</taxon>
        <taxon>Metazoa</taxon>
        <taxon>Ecdysozoa</taxon>
        <taxon>Arthropoda</taxon>
        <taxon>Hexapoda</taxon>
        <taxon>Insecta</taxon>
        <taxon>Pterygota</taxon>
        <taxon>Neoptera</taxon>
        <taxon>Polyneoptera</taxon>
        <taxon>Dictyoptera</taxon>
        <taxon>Blattodea</taxon>
        <taxon>Blattoidea</taxon>
        <taxon>Blattidae</taxon>
        <taxon>Blattinae</taxon>
        <taxon>Periplaneta</taxon>
    </lineage>
</organism>
<dbReference type="EMBL" id="JAJSOF020000015">
    <property type="protein sequence ID" value="KAJ4441230.1"/>
    <property type="molecule type" value="Genomic_DNA"/>
</dbReference>
<reference evidence="1 2" key="1">
    <citation type="journal article" date="2022" name="Allergy">
        <title>Genome assembly and annotation of Periplaneta americana reveal a comprehensive cockroach allergen profile.</title>
        <authorList>
            <person name="Wang L."/>
            <person name="Xiong Q."/>
            <person name="Saelim N."/>
            <person name="Wang L."/>
            <person name="Nong W."/>
            <person name="Wan A.T."/>
            <person name="Shi M."/>
            <person name="Liu X."/>
            <person name="Cao Q."/>
            <person name="Hui J.H.L."/>
            <person name="Sookrung N."/>
            <person name="Leung T.F."/>
            <person name="Tungtrongchitr A."/>
            <person name="Tsui S.K.W."/>
        </authorList>
    </citation>
    <scope>NUCLEOTIDE SEQUENCE [LARGE SCALE GENOMIC DNA]</scope>
    <source>
        <strain evidence="1">PWHHKU_190912</strain>
    </source>
</reference>
<dbReference type="Proteomes" id="UP001148838">
    <property type="component" value="Unassembled WGS sequence"/>
</dbReference>
<comment type="caution">
    <text evidence="1">The sequence shown here is derived from an EMBL/GenBank/DDBJ whole genome shotgun (WGS) entry which is preliminary data.</text>
</comment>
<accession>A0ABQ8T5R7</accession>